<evidence type="ECO:0000256" key="5">
    <source>
        <dbReference type="ARBA" id="ARBA00049534"/>
    </source>
</evidence>
<evidence type="ECO:0000256" key="2">
    <source>
        <dbReference type="ARBA" id="ARBA00011881"/>
    </source>
</evidence>
<evidence type="ECO:0000313" key="9">
    <source>
        <dbReference type="Proteomes" id="UP000703038"/>
    </source>
</evidence>
<keyword evidence="6" id="KW-0007">Acetylation</keyword>
<evidence type="ECO:0000256" key="3">
    <source>
        <dbReference type="ARBA" id="ARBA00012918"/>
    </source>
</evidence>
<dbReference type="PANTHER" id="PTHR12544">
    <property type="entry name" value="GLUTAMINASE"/>
    <property type="match status" value="1"/>
</dbReference>
<dbReference type="RefSeq" id="WP_204868881.1">
    <property type="nucleotide sequence ID" value="NZ_JAFBBK010000001.1"/>
</dbReference>
<dbReference type="HAMAP" id="MF_00313">
    <property type="entry name" value="Glutaminase"/>
    <property type="match status" value="1"/>
</dbReference>
<feature type="binding site" evidence="6">
    <location>
        <position position="64"/>
    </location>
    <ligand>
        <name>substrate</name>
    </ligand>
</feature>
<dbReference type="EC" id="3.5.1.2" evidence="3 6"/>
<evidence type="ECO:0000313" key="8">
    <source>
        <dbReference type="EMBL" id="MBM7415947.1"/>
    </source>
</evidence>
<feature type="binding site" evidence="6">
    <location>
        <position position="158"/>
    </location>
    <ligand>
        <name>substrate</name>
    </ligand>
</feature>
<dbReference type="SUPFAM" id="SSF56601">
    <property type="entry name" value="beta-lactamase/transpeptidase-like"/>
    <property type="match status" value="1"/>
</dbReference>
<dbReference type="InterPro" id="IPR036513">
    <property type="entry name" value="STAS_dom_sf"/>
</dbReference>
<dbReference type="Proteomes" id="UP000703038">
    <property type="component" value="Unassembled WGS sequence"/>
</dbReference>
<dbReference type="NCBIfam" id="TIGR03814">
    <property type="entry name" value="Gln_ase"/>
    <property type="match status" value="1"/>
</dbReference>
<dbReference type="PANTHER" id="PTHR12544:SF29">
    <property type="entry name" value="GLUTAMINASE"/>
    <property type="match status" value="1"/>
</dbReference>
<feature type="binding site" evidence="6">
    <location>
        <position position="259"/>
    </location>
    <ligand>
        <name>substrate</name>
    </ligand>
</feature>
<keyword evidence="9" id="KW-1185">Reference proteome</keyword>
<dbReference type="Gene3D" id="3.30.750.24">
    <property type="entry name" value="STAS domain"/>
    <property type="match status" value="1"/>
</dbReference>
<dbReference type="EMBL" id="JAFBBK010000001">
    <property type="protein sequence ID" value="MBM7415947.1"/>
    <property type="molecule type" value="Genomic_DNA"/>
</dbReference>
<dbReference type="InterPro" id="IPR015868">
    <property type="entry name" value="Glutaminase"/>
</dbReference>
<dbReference type="InterPro" id="IPR002645">
    <property type="entry name" value="STAS_dom"/>
</dbReference>
<comment type="similarity">
    <text evidence="1 6">Belongs to the glutaminase family.</text>
</comment>
<evidence type="ECO:0000256" key="4">
    <source>
        <dbReference type="ARBA" id="ARBA00022801"/>
    </source>
</evidence>
<dbReference type="Pfam" id="PF04960">
    <property type="entry name" value="Glutaminase"/>
    <property type="match status" value="1"/>
</dbReference>
<feature type="domain" description="STAS" evidence="7">
    <location>
        <begin position="314"/>
        <end position="397"/>
    </location>
</feature>
<reference evidence="8 9" key="1">
    <citation type="submission" date="2021-01" db="EMBL/GenBank/DDBJ databases">
        <title>Genomics of switchgrass bacterial isolates.</title>
        <authorList>
            <person name="Shade A."/>
        </authorList>
    </citation>
    <scope>NUCLEOTIDE SEQUENCE [LARGE SCALE GENOMIC DNA]</scope>
    <source>
        <strain evidence="8 9">PvP111</strain>
    </source>
</reference>
<dbReference type="Gene3D" id="3.40.710.10">
    <property type="entry name" value="DD-peptidase/beta-lactamase superfamily"/>
    <property type="match status" value="1"/>
</dbReference>
<dbReference type="InterPro" id="IPR012338">
    <property type="entry name" value="Beta-lactam/transpept-like"/>
</dbReference>
<comment type="subunit">
    <text evidence="2 6">Homotetramer.</text>
</comment>
<gene>
    <name evidence="6" type="primary">glsA</name>
    <name evidence="8" type="ORF">JOE42_002680</name>
</gene>
<protein>
    <recommendedName>
        <fullName evidence="3 6">Glutaminase</fullName>
        <ecNumber evidence="3 6">3.5.1.2</ecNumber>
    </recommendedName>
</protein>
<name>A0ABS2KVL7_9NOCA</name>
<comment type="caution">
    <text evidence="8">The sequence shown here is derived from an EMBL/GenBank/DDBJ whole genome shotgun (WGS) entry which is preliminary data.</text>
</comment>
<evidence type="ECO:0000256" key="6">
    <source>
        <dbReference type="HAMAP-Rule" id="MF_00313"/>
    </source>
</evidence>
<feature type="binding site" evidence="6">
    <location>
        <position position="165"/>
    </location>
    <ligand>
        <name>substrate</name>
    </ligand>
</feature>
<organism evidence="8 9">
    <name type="scientific">Rhodococcoides corynebacterioides</name>
    <dbReference type="NCBI Taxonomy" id="53972"/>
    <lineage>
        <taxon>Bacteria</taxon>
        <taxon>Bacillati</taxon>
        <taxon>Actinomycetota</taxon>
        <taxon>Actinomycetes</taxon>
        <taxon>Mycobacteriales</taxon>
        <taxon>Nocardiaceae</taxon>
        <taxon>Rhodococcoides</taxon>
    </lineage>
</organism>
<evidence type="ECO:0000256" key="1">
    <source>
        <dbReference type="ARBA" id="ARBA00011076"/>
    </source>
</evidence>
<dbReference type="PROSITE" id="PS50801">
    <property type="entry name" value="STAS"/>
    <property type="match status" value="1"/>
</dbReference>
<feature type="binding site" evidence="6">
    <location>
        <position position="241"/>
    </location>
    <ligand>
        <name>substrate</name>
    </ligand>
</feature>
<accession>A0ABS2KVL7</accession>
<sequence length="397" mass="42458">MTSPITDYLEAVLRDCRDSDGGEVLTGNRILSEADPDVFSVAVVTVEGTVYCAGDVDSSFSIQSISKALTYALALADRGLDAVHRKIDVEPSGDAFNEISLERDTGRPRNALINAGAIAAHSLVEGRDVEHRVDRILALHSAFVGRDLAIDDDVFDAEMESSDRNLALAHMLASVKVLECDAHEVVTGYARQCSIDVTTPDLAMLAATMANGGVHPESGDRVATSAVVRQVLSTMTTCGMYDGTGDWIANVGIPAKSGVSGAIIGVLPGQLGIAVHSPRLDDRGNSVRGVEVFERLSRDMDLHMMDIAPSGHSAVRRAREEDGRTVYELQGDIRFAGAENIMSRVLADLPDEPTRIGFELEPARAVNGAAVRLLGELIERLRSDGHDVEVDDPNGLM</sequence>
<feature type="binding site" evidence="6">
    <location>
        <position position="189"/>
    </location>
    <ligand>
        <name>substrate</name>
    </ligand>
</feature>
<comment type="catalytic activity">
    <reaction evidence="5 6">
        <text>L-glutamine + H2O = L-glutamate + NH4(+)</text>
        <dbReference type="Rhea" id="RHEA:15889"/>
        <dbReference type="ChEBI" id="CHEBI:15377"/>
        <dbReference type="ChEBI" id="CHEBI:28938"/>
        <dbReference type="ChEBI" id="CHEBI:29985"/>
        <dbReference type="ChEBI" id="CHEBI:58359"/>
        <dbReference type="EC" id="3.5.1.2"/>
    </reaction>
</comment>
<feature type="binding site" evidence="6">
    <location>
        <position position="114"/>
    </location>
    <ligand>
        <name>substrate</name>
    </ligand>
</feature>
<dbReference type="GO" id="GO:0004359">
    <property type="term" value="F:glutaminase activity"/>
    <property type="evidence" value="ECO:0007669"/>
    <property type="project" value="UniProtKB-EC"/>
</dbReference>
<keyword evidence="4 6" id="KW-0378">Hydrolase</keyword>
<evidence type="ECO:0000259" key="7">
    <source>
        <dbReference type="PROSITE" id="PS50801"/>
    </source>
</evidence>
<proteinExistence type="inferred from homology"/>